<dbReference type="InterPro" id="IPR011051">
    <property type="entry name" value="RmlC_Cupin_sf"/>
</dbReference>
<evidence type="ECO:0000313" key="3">
    <source>
        <dbReference type="Proteomes" id="UP000005808"/>
    </source>
</evidence>
<sequence length="126" mass="13896">MAINKLHDEFHTIDLASGWEVPEGYPAGIQQKILSGSLDESGGRGSRTRLLRFQPGVFTTAPFVHRYWEEVYLLSGDLTVGNDEQGEGGQAFDPHTYACRPPGAFHGPFKSNAGCMLLEIHYFDPA</sequence>
<organism evidence="2 3">
    <name type="scientific">Cupriavidus basilensis OR16</name>
    <dbReference type="NCBI Taxonomy" id="1127483"/>
    <lineage>
        <taxon>Bacteria</taxon>
        <taxon>Pseudomonadati</taxon>
        <taxon>Pseudomonadota</taxon>
        <taxon>Betaproteobacteria</taxon>
        <taxon>Burkholderiales</taxon>
        <taxon>Burkholderiaceae</taxon>
        <taxon>Cupriavidus</taxon>
    </lineage>
</organism>
<name>H1S1F2_9BURK</name>
<evidence type="ECO:0000259" key="1">
    <source>
        <dbReference type="Pfam" id="PF12973"/>
    </source>
</evidence>
<dbReference type="Proteomes" id="UP000005808">
    <property type="component" value="Unassembled WGS sequence"/>
</dbReference>
<protein>
    <recommendedName>
        <fullName evidence="1">ChrR-like cupin domain-containing protein</fullName>
    </recommendedName>
</protein>
<dbReference type="RefSeq" id="WP_006157222.1">
    <property type="nucleotide sequence ID" value="NZ_AHJE01000017.1"/>
</dbReference>
<dbReference type="InterPro" id="IPR025979">
    <property type="entry name" value="ChrR-like_cupin_dom"/>
</dbReference>
<comment type="caution">
    <text evidence="2">The sequence shown here is derived from an EMBL/GenBank/DDBJ whole genome shotgun (WGS) entry which is preliminary data.</text>
</comment>
<dbReference type="OrthoDB" id="9793147at2"/>
<dbReference type="AlphaFoldDB" id="H1S1F2"/>
<proteinExistence type="predicted"/>
<dbReference type="SUPFAM" id="SSF51182">
    <property type="entry name" value="RmlC-like cupins"/>
    <property type="match status" value="1"/>
</dbReference>
<feature type="domain" description="ChrR-like cupin" evidence="1">
    <location>
        <begin position="26"/>
        <end position="118"/>
    </location>
</feature>
<reference evidence="2 3" key="1">
    <citation type="journal article" date="2012" name="J. Bacteriol.">
        <title>De Novo Genome Project of Cupriavidus basilensis OR16.</title>
        <authorList>
            <person name="Cserhati M."/>
            <person name="Kriszt B."/>
            <person name="Szoboszlay S."/>
            <person name="Toth A."/>
            <person name="Szabo I."/>
            <person name="Tancsics A."/>
            <person name="Nagy I."/>
            <person name="Horvath B."/>
            <person name="Nagy I."/>
            <person name="Kukolya J."/>
        </authorList>
    </citation>
    <scope>NUCLEOTIDE SEQUENCE [LARGE SCALE GENOMIC DNA]</scope>
    <source>
        <strain evidence="2 3">OR16</strain>
    </source>
</reference>
<evidence type="ECO:0000313" key="2">
    <source>
        <dbReference type="EMBL" id="EHP43527.1"/>
    </source>
</evidence>
<gene>
    <name evidence="2" type="ORF">OR16_07446</name>
</gene>
<dbReference type="InterPro" id="IPR014710">
    <property type="entry name" value="RmlC-like_jellyroll"/>
</dbReference>
<dbReference type="Pfam" id="PF12973">
    <property type="entry name" value="Cupin_7"/>
    <property type="match status" value="1"/>
</dbReference>
<dbReference type="Gene3D" id="2.60.120.10">
    <property type="entry name" value="Jelly Rolls"/>
    <property type="match status" value="1"/>
</dbReference>
<accession>H1S1F2</accession>
<dbReference type="EMBL" id="AHJE01000017">
    <property type="protein sequence ID" value="EHP43527.1"/>
    <property type="molecule type" value="Genomic_DNA"/>
</dbReference>
<dbReference type="PATRIC" id="fig|1127483.3.peg.1491"/>